<dbReference type="SMART" id="SM00421">
    <property type="entry name" value="HTH_LUXR"/>
    <property type="match status" value="1"/>
</dbReference>
<dbReference type="CDD" id="cd06170">
    <property type="entry name" value="LuxR_C_like"/>
    <property type="match status" value="1"/>
</dbReference>
<keyword evidence="1" id="KW-0805">Transcription regulation</keyword>
<dbReference type="AlphaFoldDB" id="A0A517DXE8"/>
<evidence type="ECO:0000256" key="3">
    <source>
        <dbReference type="ARBA" id="ARBA00023163"/>
    </source>
</evidence>
<evidence type="ECO:0000259" key="4">
    <source>
        <dbReference type="PROSITE" id="PS50043"/>
    </source>
</evidence>
<gene>
    <name evidence="5" type="primary">vraR_2</name>
    <name evidence="5" type="ORF">SPTER_34510</name>
</gene>
<keyword evidence="3" id="KW-0804">Transcription</keyword>
<dbReference type="PANTHER" id="PTHR44688">
    <property type="entry name" value="DNA-BINDING TRANSCRIPTIONAL ACTIVATOR DEVR_DOSR"/>
    <property type="match status" value="1"/>
</dbReference>
<dbReference type="KEGG" id="sted:SPTER_34510"/>
<protein>
    <submittedName>
        <fullName evidence="5">Response regulator protein VraR</fullName>
    </submittedName>
</protein>
<keyword evidence="2" id="KW-0238">DNA-binding</keyword>
<dbReference type="PROSITE" id="PS50043">
    <property type="entry name" value="HTH_LUXR_2"/>
    <property type="match status" value="1"/>
</dbReference>
<reference evidence="5 6" key="1">
    <citation type="submission" date="2019-02" db="EMBL/GenBank/DDBJ databases">
        <title>Closed genome of Sporomusa termitida DSM 4440.</title>
        <authorList>
            <person name="Poehlein A."/>
            <person name="Daniel R."/>
        </authorList>
    </citation>
    <scope>NUCLEOTIDE SEQUENCE [LARGE SCALE GENOMIC DNA]</scope>
    <source>
        <strain evidence="5 6">DSM 4440</strain>
    </source>
</reference>
<dbReference type="OrthoDB" id="9784984at2"/>
<dbReference type="InterPro" id="IPR016032">
    <property type="entry name" value="Sig_transdc_resp-reg_C-effctor"/>
</dbReference>
<feature type="domain" description="HTH luxR-type" evidence="4">
    <location>
        <begin position="1"/>
        <end position="65"/>
    </location>
</feature>
<evidence type="ECO:0000313" key="5">
    <source>
        <dbReference type="EMBL" id="QDR82030.1"/>
    </source>
</evidence>
<dbReference type="InterPro" id="IPR000792">
    <property type="entry name" value="Tscrpt_reg_LuxR_C"/>
</dbReference>
<dbReference type="PANTHER" id="PTHR44688:SF16">
    <property type="entry name" value="DNA-BINDING TRANSCRIPTIONAL ACTIVATOR DEVR_DOSR"/>
    <property type="match status" value="1"/>
</dbReference>
<dbReference type="PRINTS" id="PR00038">
    <property type="entry name" value="HTHLUXR"/>
</dbReference>
<sequence>MTPVPDLTDREKAVLVRLASGMSNQEIAQDMRVGVSTVKTHAHHLFDKLEVRSRTQALLKAWQFGLLNT</sequence>
<keyword evidence="6" id="KW-1185">Reference proteome</keyword>
<dbReference type="InterPro" id="IPR036388">
    <property type="entry name" value="WH-like_DNA-bd_sf"/>
</dbReference>
<dbReference type="GO" id="GO:0006355">
    <property type="term" value="P:regulation of DNA-templated transcription"/>
    <property type="evidence" value="ECO:0007669"/>
    <property type="project" value="InterPro"/>
</dbReference>
<dbReference type="SUPFAM" id="SSF46894">
    <property type="entry name" value="C-terminal effector domain of the bipartite response regulators"/>
    <property type="match status" value="1"/>
</dbReference>
<dbReference type="PROSITE" id="PS00622">
    <property type="entry name" value="HTH_LUXR_1"/>
    <property type="match status" value="1"/>
</dbReference>
<name>A0A517DXE8_9FIRM</name>
<evidence type="ECO:0000313" key="6">
    <source>
        <dbReference type="Proteomes" id="UP000320776"/>
    </source>
</evidence>
<proteinExistence type="predicted"/>
<dbReference type="Proteomes" id="UP000320776">
    <property type="component" value="Chromosome"/>
</dbReference>
<evidence type="ECO:0000256" key="1">
    <source>
        <dbReference type="ARBA" id="ARBA00023015"/>
    </source>
</evidence>
<accession>A0A517DXE8</accession>
<dbReference type="Pfam" id="PF00196">
    <property type="entry name" value="GerE"/>
    <property type="match status" value="1"/>
</dbReference>
<dbReference type="Gene3D" id="1.10.10.10">
    <property type="entry name" value="Winged helix-like DNA-binding domain superfamily/Winged helix DNA-binding domain"/>
    <property type="match status" value="1"/>
</dbReference>
<dbReference type="GO" id="GO:0003677">
    <property type="term" value="F:DNA binding"/>
    <property type="evidence" value="ECO:0007669"/>
    <property type="project" value="UniProtKB-KW"/>
</dbReference>
<organism evidence="5 6">
    <name type="scientific">Sporomusa termitida</name>
    <dbReference type="NCBI Taxonomy" id="2377"/>
    <lineage>
        <taxon>Bacteria</taxon>
        <taxon>Bacillati</taxon>
        <taxon>Bacillota</taxon>
        <taxon>Negativicutes</taxon>
        <taxon>Selenomonadales</taxon>
        <taxon>Sporomusaceae</taxon>
        <taxon>Sporomusa</taxon>
    </lineage>
</organism>
<dbReference type="EMBL" id="CP036259">
    <property type="protein sequence ID" value="QDR82030.1"/>
    <property type="molecule type" value="Genomic_DNA"/>
</dbReference>
<dbReference type="RefSeq" id="WP_144351456.1">
    <property type="nucleotide sequence ID" value="NZ_CP036259.1"/>
</dbReference>
<evidence type="ECO:0000256" key="2">
    <source>
        <dbReference type="ARBA" id="ARBA00023125"/>
    </source>
</evidence>